<dbReference type="SUPFAM" id="SSF51735">
    <property type="entry name" value="NAD(P)-binding Rossmann-fold domains"/>
    <property type="match status" value="1"/>
</dbReference>
<dbReference type="Pfam" id="PF01408">
    <property type="entry name" value="GFO_IDH_MocA"/>
    <property type="match status" value="1"/>
</dbReference>
<keyword evidence="4" id="KW-1185">Reference proteome</keyword>
<reference evidence="3" key="2">
    <citation type="submission" date="2020-09" db="EMBL/GenBank/DDBJ databases">
        <authorList>
            <person name="Sun Q."/>
            <person name="Kim S."/>
        </authorList>
    </citation>
    <scope>NUCLEOTIDE SEQUENCE</scope>
    <source>
        <strain evidence="3">KCTC 12988</strain>
    </source>
</reference>
<name>A0A918WII0_9BACT</name>
<dbReference type="InterPro" id="IPR055170">
    <property type="entry name" value="GFO_IDH_MocA-like_dom"/>
</dbReference>
<dbReference type="Pfam" id="PF22725">
    <property type="entry name" value="GFO_IDH_MocA_C3"/>
    <property type="match status" value="1"/>
</dbReference>
<dbReference type="Gene3D" id="3.30.360.10">
    <property type="entry name" value="Dihydrodipicolinate Reductase, domain 2"/>
    <property type="match status" value="1"/>
</dbReference>
<feature type="domain" description="GFO/IDH/MocA-like oxidoreductase" evidence="2">
    <location>
        <begin position="144"/>
        <end position="257"/>
    </location>
</feature>
<dbReference type="PANTHER" id="PTHR46368:SF4">
    <property type="entry name" value="OS10G0403700 PROTEIN"/>
    <property type="match status" value="1"/>
</dbReference>
<evidence type="ECO:0000313" key="3">
    <source>
        <dbReference type="EMBL" id="GHC46644.1"/>
    </source>
</evidence>
<evidence type="ECO:0000259" key="2">
    <source>
        <dbReference type="Pfam" id="PF22725"/>
    </source>
</evidence>
<sequence>MRIGFIGAARIAGKNWKAIYHSGTCVVKAVAARDKSKAGNFIETHQAEFSFEEAPTAYGDYSELLDSPEIDAVYVPLPTALRKEWVIKAAQAGKHVICEKPCAVTAKDLREMIEACRENQVQFMDGVMFMHSPRLEVLRKLLEDEQRIGPIRRISSEFTFLAGDDFDENIRVNADLEPAGCLGDLGWYNLRVILFAMQWQLPSKVSAHTLAVADDGKTPTAFSGELFYSNGVSGSFYCSFDAELQQWANICGQKGTVSMKDFIHPWNSYEPAFEINRIEHRVTAGPEVKVPANPHVLGETGQPWGQDTRMFQNFAKAVFSGTLNEDWPAISLKTQLILDACLASAEQGGELVAVAG</sequence>
<proteinExistence type="predicted"/>
<dbReference type="PANTHER" id="PTHR46368">
    <property type="match status" value="1"/>
</dbReference>
<dbReference type="Gene3D" id="3.40.50.720">
    <property type="entry name" value="NAD(P)-binding Rossmann-like Domain"/>
    <property type="match status" value="1"/>
</dbReference>
<dbReference type="GO" id="GO:0000166">
    <property type="term" value="F:nucleotide binding"/>
    <property type="evidence" value="ECO:0007669"/>
    <property type="project" value="InterPro"/>
</dbReference>
<feature type="domain" description="Gfo/Idh/MocA-like oxidoreductase N-terminal" evidence="1">
    <location>
        <begin position="1"/>
        <end position="124"/>
    </location>
</feature>
<dbReference type="InterPro" id="IPR000683">
    <property type="entry name" value="Gfo/Idh/MocA-like_OxRdtase_N"/>
</dbReference>
<organism evidence="3 4">
    <name type="scientific">Roseibacillus persicicus</name>
    <dbReference type="NCBI Taxonomy" id="454148"/>
    <lineage>
        <taxon>Bacteria</taxon>
        <taxon>Pseudomonadati</taxon>
        <taxon>Verrucomicrobiota</taxon>
        <taxon>Verrucomicrobiia</taxon>
        <taxon>Verrucomicrobiales</taxon>
        <taxon>Verrucomicrobiaceae</taxon>
        <taxon>Roseibacillus</taxon>
    </lineage>
</organism>
<dbReference type="Proteomes" id="UP000644507">
    <property type="component" value="Unassembled WGS sequence"/>
</dbReference>
<evidence type="ECO:0000313" key="4">
    <source>
        <dbReference type="Proteomes" id="UP000644507"/>
    </source>
</evidence>
<protein>
    <submittedName>
        <fullName evidence="3">Oxidoreductase</fullName>
    </submittedName>
</protein>
<dbReference type="AlphaFoldDB" id="A0A918WII0"/>
<dbReference type="InterPro" id="IPR036291">
    <property type="entry name" value="NAD(P)-bd_dom_sf"/>
</dbReference>
<evidence type="ECO:0000259" key="1">
    <source>
        <dbReference type="Pfam" id="PF01408"/>
    </source>
</evidence>
<gene>
    <name evidence="3" type="ORF">GCM10007100_10360</name>
</gene>
<accession>A0A918WII0</accession>
<reference evidence="3" key="1">
    <citation type="journal article" date="2014" name="Int. J. Syst. Evol. Microbiol.">
        <title>Complete genome sequence of Corynebacterium casei LMG S-19264T (=DSM 44701T), isolated from a smear-ripened cheese.</title>
        <authorList>
            <consortium name="US DOE Joint Genome Institute (JGI-PGF)"/>
            <person name="Walter F."/>
            <person name="Albersmeier A."/>
            <person name="Kalinowski J."/>
            <person name="Ruckert C."/>
        </authorList>
    </citation>
    <scope>NUCLEOTIDE SEQUENCE</scope>
    <source>
        <strain evidence="3">KCTC 12988</strain>
    </source>
</reference>
<dbReference type="EMBL" id="BMXI01000003">
    <property type="protein sequence ID" value="GHC46644.1"/>
    <property type="molecule type" value="Genomic_DNA"/>
</dbReference>
<comment type="caution">
    <text evidence="3">The sequence shown here is derived from an EMBL/GenBank/DDBJ whole genome shotgun (WGS) entry which is preliminary data.</text>
</comment>
<dbReference type="SUPFAM" id="SSF55347">
    <property type="entry name" value="Glyceraldehyde-3-phosphate dehydrogenase-like, C-terminal domain"/>
    <property type="match status" value="1"/>
</dbReference>